<dbReference type="Gene3D" id="3.40.309.10">
    <property type="entry name" value="Aldehyde Dehydrogenase, Chain A, domain 2"/>
    <property type="match status" value="1"/>
</dbReference>
<dbReference type="Gene3D" id="3.40.605.10">
    <property type="entry name" value="Aldehyde Dehydrogenase, Chain A, domain 1"/>
    <property type="match status" value="1"/>
</dbReference>
<dbReference type="InterPro" id="IPR016163">
    <property type="entry name" value="Ald_DH_C"/>
</dbReference>
<dbReference type="KEGG" id="pfy:PFICI_06985"/>
<keyword evidence="3" id="KW-0560">Oxidoreductase</keyword>
<comment type="similarity">
    <text evidence="1">Belongs to the aldehyde dehydrogenase family.</text>
</comment>
<feature type="domain" description="Aldehyde dehydrogenase" evidence="4">
    <location>
        <begin position="19"/>
        <end position="471"/>
    </location>
</feature>
<keyword evidence="2" id="KW-0521">NADP</keyword>
<evidence type="ECO:0000256" key="1">
    <source>
        <dbReference type="ARBA" id="ARBA00009986"/>
    </source>
</evidence>
<dbReference type="AlphaFoldDB" id="W3X789"/>
<evidence type="ECO:0000313" key="5">
    <source>
        <dbReference type="EMBL" id="ETS81983.1"/>
    </source>
</evidence>
<dbReference type="FunFam" id="3.40.605.10:FF:000012">
    <property type="entry name" value="NAD-dependent succinate-semialdehyde dehydrogenase"/>
    <property type="match status" value="1"/>
</dbReference>
<organism evidence="5 6">
    <name type="scientific">Pestalotiopsis fici (strain W106-1 / CGMCC3.15140)</name>
    <dbReference type="NCBI Taxonomy" id="1229662"/>
    <lineage>
        <taxon>Eukaryota</taxon>
        <taxon>Fungi</taxon>
        <taxon>Dikarya</taxon>
        <taxon>Ascomycota</taxon>
        <taxon>Pezizomycotina</taxon>
        <taxon>Sordariomycetes</taxon>
        <taxon>Xylariomycetidae</taxon>
        <taxon>Amphisphaeriales</taxon>
        <taxon>Sporocadaceae</taxon>
        <taxon>Pestalotiopsis</taxon>
    </lineage>
</organism>
<dbReference type="STRING" id="1229662.W3X789"/>
<accession>W3X789</accession>
<proteinExistence type="inferred from homology"/>
<dbReference type="GO" id="GO:0009450">
    <property type="term" value="P:gamma-aminobutyric acid catabolic process"/>
    <property type="evidence" value="ECO:0007669"/>
    <property type="project" value="TreeGrafter"/>
</dbReference>
<dbReference type="HOGENOM" id="CLU_005391_1_0_1"/>
<dbReference type="OrthoDB" id="310895at2759"/>
<evidence type="ECO:0000313" key="6">
    <source>
        <dbReference type="Proteomes" id="UP000030651"/>
    </source>
</evidence>
<dbReference type="InterPro" id="IPR015590">
    <property type="entry name" value="Aldehyde_DH_dom"/>
</dbReference>
<protein>
    <recommendedName>
        <fullName evidence="4">Aldehyde dehydrogenase domain-containing protein</fullName>
    </recommendedName>
</protein>
<evidence type="ECO:0000256" key="3">
    <source>
        <dbReference type="ARBA" id="ARBA00023002"/>
    </source>
</evidence>
<dbReference type="RefSeq" id="XP_007833757.1">
    <property type="nucleotide sequence ID" value="XM_007835566.1"/>
</dbReference>
<sequence>MSSYTVPFVINGQERRPEKTFDVVSPDTGKVLHQCGIATETEVRDAVDAAAKALPKWKATTPIQRRDIILKAAEIFDKRREELKPYMQEAVAAAPGWAAFNIDTTIDIVKDVAGRISSITGTIPTLADPNVSAMVVKEPYGVVLAIAPWNAPYILGTRSVLFPLAAGNTVVFKGSELSPRVFWAITDVFREAGLPDGVLNFISTDPAHAAEVTTALIAHPEVKKVNFTGSTAVGRIIGKLAGQYLKPVVQELGGKAPAIIWEDANLDIAAEQCTLGAFMFSGQICMSTEKILVHKKISQEFKKKFLEKIDAVFSSSGDAPVLINTNGVDKVKKLLQDAVDKGGKVLNGDFNAEEKSKTRLRPLVIDGITSEMDIYKTESFGPSVSLIEIETEEEALRIANDTEYGLTSAVFTEDLRTGLRFAKGIESGAVHINNMTIHDESALAHGGCKSSGYGRFNATAGLEEWLRTKTITWRN</sequence>
<dbReference type="OMA" id="PFGGEKH"/>
<dbReference type="Proteomes" id="UP000030651">
    <property type="component" value="Unassembled WGS sequence"/>
</dbReference>
<dbReference type="InterPro" id="IPR016161">
    <property type="entry name" value="Ald_DH/histidinol_DH"/>
</dbReference>
<name>W3X789_PESFW</name>
<dbReference type="Pfam" id="PF00171">
    <property type="entry name" value="Aldedh"/>
    <property type="match status" value="1"/>
</dbReference>
<dbReference type="EMBL" id="KI912112">
    <property type="protein sequence ID" value="ETS81983.1"/>
    <property type="molecule type" value="Genomic_DNA"/>
</dbReference>
<dbReference type="InterPro" id="IPR050740">
    <property type="entry name" value="Aldehyde_DH_Superfamily"/>
</dbReference>
<dbReference type="CDD" id="cd07105">
    <property type="entry name" value="ALDH_SaliADH"/>
    <property type="match status" value="1"/>
</dbReference>
<evidence type="ECO:0000259" key="4">
    <source>
        <dbReference type="Pfam" id="PF00171"/>
    </source>
</evidence>
<dbReference type="InterPro" id="IPR016162">
    <property type="entry name" value="Ald_DH_N"/>
</dbReference>
<dbReference type="GO" id="GO:0004777">
    <property type="term" value="F:succinate-semialdehyde dehydrogenase (NAD+) activity"/>
    <property type="evidence" value="ECO:0007669"/>
    <property type="project" value="TreeGrafter"/>
</dbReference>
<evidence type="ECO:0000256" key="2">
    <source>
        <dbReference type="ARBA" id="ARBA00022857"/>
    </source>
</evidence>
<dbReference type="SUPFAM" id="SSF53720">
    <property type="entry name" value="ALDH-like"/>
    <property type="match status" value="1"/>
</dbReference>
<dbReference type="eggNOG" id="KOG2450">
    <property type="taxonomic scope" value="Eukaryota"/>
</dbReference>
<dbReference type="GeneID" id="19271998"/>
<gene>
    <name evidence="5" type="ORF">PFICI_06985</name>
</gene>
<reference evidence="6" key="1">
    <citation type="journal article" date="2015" name="BMC Genomics">
        <title>Genomic and transcriptomic analysis of the endophytic fungus Pestalotiopsis fici reveals its lifestyle and high potential for synthesis of natural products.</title>
        <authorList>
            <person name="Wang X."/>
            <person name="Zhang X."/>
            <person name="Liu L."/>
            <person name="Xiang M."/>
            <person name="Wang W."/>
            <person name="Sun X."/>
            <person name="Che Y."/>
            <person name="Guo L."/>
            <person name="Liu G."/>
            <person name="Guo L."/>
            <person name="Wang C."/>
            <person name="Yin W.B."/>
            <person name="Stadler M."/>
            <person name="Zhang X."/>
            <person name="Liu X."/>
        </authorList>
    </citation>
    <scope>NUCLEOTIDE SEQUENCE [LARGE SCALE GENOMIC DNA]</scope>
    <source>
        <strain evidence="6">W106-1 / CGMCC3.15140</strain>
    </source>
</reference>
<dbReference type="InParanoid" id="W3X789"/>
<dbReference type="PANTHER" id="PTHR43353:SF6">
    <property type="entry name" value="CYTOPLASMIC ALDEHYDE DEHYDROGENASE (EUROFUNG)"/>
    <property type="match status" value="1"/>
</dbReference>
<keyword evidence="6" id="KW-1185">Reference proteome</keyword>
<dbReference type="PANTHER" id="PTHR43353">
    <property type="entry name" value="SUCCINATE-SEMIALDEHYDE DEHYDROGENASE, MITOCHONDRIAL"/>
    <property type="match status" value="1"/>
</dbReference>